<dbReference type="OrthoDB" id="3882626at2"/>
<dbReference type="PANTHER" id="PTHR37981">
    <property type="entry name" value="LIPASE 2"/>
    <property type="match status" value="1"/>
</dbReference>
<dbReference type="STRING" id="1296565.SAMN05660657_03529"/>
<dbReference type="SUPFAM" id="SSF52266">
    <property type="entry name" value="SGNH hydrolase"/>
    <property type="match status" value="1"/>
</dbReference>
<dbReference type="PANTHER" id="PTHR37981:SF1">
    <property type="entry name" value="SGNH HYDROLASE-TYPE ESTERASE DOMAIN-CONTAINING PROTEIN"/>
    <property type="match status" value="1"/>
</dbReference>
<protein>
    <submittedName>
        <fullName evidence="1">GDSL-like Lipase/Acylhydrolase family protein</fullName>
    </submittedName>
</protein>
<keyword evidence="1" id="KW-0378">Hydrolase</keyword>
<dbReference type="GO" id="GO:0016788">
    <property type="term" value="F:hydrolase activity, acting on ester bonds"/>
    <property type="evidence" value="ECO:0007669"/>
    <property type="project" value="InterPro"/>
</dbReference>
<organism evidence="1 2">
    <name type="scientific">Geodermatophilus amargosae</name>
    <dbReference type="NCBI Taxonomy" id="1296565"/>
    <lineage>
        <taxon>Bacteria</taxon>
        <taxon>Bacillati</taxon>
        <taxon>Actinomycetota</taxon>
        <taxon>Actinomycetes</taxon>
        <taxon>Geodermatophilales</taxon>
        <taxon>Geodermatophilaceae</taxon>
        <taxon>Geodermatophilus</taxon>
    </lineage>
</organism>
<proteinExistence type="predicted"/>
<sequence>MGEVAPQHSPSVKRFFTKKTSCAALMMGESMSNDVPTFRFLAHSRLPEPGRDYDPEVHRYSAAYVNPDGYGLTVDAFPGADVVEVIEDPEPQQGGPDNQEPIIIKRLRVPADTVAFDFTIRRSSGGFEQTVSRRIERLEGVINEAQSNAAWKLGVTVPMQGTYTCSVRLRNQSGTGPTREASLALRDRLVVVLGDSFASGEGNPDEPGEVSGILGEGVCENATANIVIKRTAPMRRVASWLEPRGHRSMRSGHVRGSDAAQDLERGRVVTLLSFATSGAEVERGLLSAQHDWQSALGGQVEEAKRAIGNRPVDALLLSIGGNDVGFASGLEGLAGDWRDGGRDEMVRSTRQRIDALADCFEKMATQVQSLVNPRRVYITEYPAGMFDKRDPSGRSLGVRGDGCGVFDSGIFMRVSIDDAEAIFDLAHQLNDQIKRAADRYGWTYLDGIAEGFAGHGYCMTGVDRFFVLAEESCHSQGDLRARCTRTSAATRCTKRSLRMCCDGSSRMVLSSAQDAWSRSCT</sequence>
<dbReference type="Gene3D" id="3.40.50.1110">
    <property type="entry name" value="SGNH hydrolase"/>
    <property type="match status" value="1"/>
</dbReference>
<dbReference type="Proteomes" id="UP000199546">
    <property type="component" value="Unassembled WGS sequence"/>
</dbReference>
<dbReference type="InterPro" id="IPR037460">
    <property type="entry name" value="SEST-like"/>
</dbReference>
<gene>
    <name evidence="1" type="ORF">SAMN05660657_03529</name>
</gene>
<dbReference type="GO" id="GO:0006629">
    <property type="term" value="P:lipid metabolic process"/>
    <property type="evidence" value="ECO:0007669"/>
    <property type="project" value="TreeGrafter"/>
</dbReference>
<keyword evidence="2" id="KW-1185">Reference proteome</keyword>
<dbReference type="AlphaFoldDB" id="A0A1I7BDX4"/>
<accession>A0A1I7BDX4</accession>
<evidence type="ECO:0000313" key="1">
    <source>
        <dbReference type="EMBL" id="SFT85364.1"/>
    </source>
</evidence>
<dbReference type="EMBL" id="FPBA01000013">
    <property type="protein sequence ID" value="SFT85364.1"/>
    <property type="molecule type" value="Genomic_DNA"/>
</dbReference>
<reference evidence="2" key="1">
    <citation type="submission" date="2016-10" db="EMBL/GenBank/DDBJ databases">
        <authorList>
            <person name="Varghese N."/>
            <person name="Submissions S."/>
        </authorList>
    </citation>
    <scope>NUCLEOTIDE SEQUENCE [LARGE SCALE GENOMIC DNA]</scope>
    <source>
        <strain evidence="2">DSM 46136</strain>
    </source>
</reference>
<evidence type="ECO:0000313" key="2">
    <source>
        <dbReference type="Proteomes" id="UP000199546"/>
    </source>
</evidence>
<name>A0A1I7BDX4_9ACTN</name>
<dbReference type="InterPro" id="IPR036514">
    <property type="entry name" value="SGNH_hydro_sf"/>
</dbReference>